<sequence>MKRILKSGPVKAAALLCMGMLAMSGCQEPPTPAGLLQEVSENMASVGSYAANMLVEMEVTGEIMEGQTSTIGVNVDMDIESTKEPSAVYMGGSVGISMVGVNLSVDIENYTIKENDGYVSYTNVNEQWVKESVESENTGAGITAFKDLAGDEGAFLLSEDKSVVNDQKCYELKGTFDADKLLDILNSAGNAADRVGGMTGEVEFGEAKIPVRICIYEKTRLPALMEIDLTKTMQAYIAGVTDEASLDDLKLIITYHSFNDVEEIIIPSQAKKAVEETRSNELGVSDLERILGGGTWPETEGSEEGAQTEKEWGGQSSIETAPPPTEGRTGWQTYEVSFNGRRMELPFKVSELEAMGYTYGDYMDSEYVINKGQYEYGFMLEPGGTELSVFFLNRTDGPLALKDCEIGGLQTNNWSGEPGGVKIVFPQGIKLGSGLDEVLEAYGNPQDVYDYEEDSWISLYYYSDSDNYMNSVDITVDRETQKVIGLNISKLDQAF</sequence>
<dbReference type="RefSeq" id="WP_109625802.1">
    <property type="nucleotide sequence ID" value="NZ_JANKBI010000008.1"/>
</dbReference>
<evidence type="ECO:0000256" key="1">
    <source>
        <dbReference type="SAM" id="MobiDB-lite"/>
    </source>
</evidence>
<evidence type="ECO:0008006" key="5">
    <source>
        <dbReference type="Google" id="ProtNLM"/>
    </source>
</evidence>
<dbReference type="Proteomes" id="UP000245412">
    <property type="component" value="Unassembled WGS sequence"/>
</dbReference>
<feature type="signal peptide" evidence="2">
    <location>
        <begin position="1"/>
        <end position="22"/>
    </location>
</feature>
<dbReference type="InterPro" id="IPR046720">
    <property type="entry name" value="DUF6612"/>
</dbReference>
<comment type="caution">
    <text evidence="3">The sequence shown here is derived from an EMBL/GenBank/DDBJ whole genome shotgun (WGS) entry which is preliminary data.</text>
</comment>
<organism evidence="3 4">
    <name type="scientific">Murimonas intestini</name>
    <dbReference type="NCBI Taxonomy" id="1337051"/>
    <lineage>
        <taxon>Bacteria</taxon>
        <taxon>Bacillati</taxon>
        <taxon>Bacillota</taxon>
        <taxon>Clostridia</taxon>
        <taxon>Lachnospirales</taxon>
        <taxon>Lachnospiraceae</taxon>
        <taxon>Murimonas</taxon>
    </lineage>
</organism>
<keyword evidence="2" id="KW-0732">Signal</keyword>
<gene>
    <name evidence="3" type="ORF">C7383_104100</name>
</gene>
<dbReference type="PROSITE" id="PS51257">
    <property type="entry name" value="PROKAR_LIPOPROTEIN"/>
    <property type="match status" value="1"/>
</dbReference>
<dbReference type="EMBL" id="QGGY01000004">
    <property type="protein sequence ID" value="PWJ76654.1"/>
    <property type="molecule type" value="Genomic_DNA"/>
</dbReference>
<keyword evidence="4" id="KW-1185">Reference proteome</keyword>
<evidence type="ECO:0000256" key="2">
    <source>
        <dbReference type="SAM" id="SignalP"/>
    </source>
</evidence>
<protein>
    <recommendedName>
        <fullName evidence="5">DUF4412 domain-containing protein</fullName>
    </recommendedName>
</protein>
<name>A0AB73T5P4_9FIRM</name>
<evidence type="ECO:0000313" key="3">
    <source>
        <dbReference type="EMBL" id="PWJ76654.1"/>
    </source>
</evidence>
<dbReference type="Gene3D" id="2.50.20.20">
    <property type="match status" value="1"/>
</dbReference>
<dbReference type="Pfam" id="PF20316">
    <property type="entry name" value="DUF6612"/>
    <property type="match status" value="1"/>
</dbReference>
<evidence type="ECO:0000313" key="4">
    <source>
        <dbReference type="Proteomes" id="UP000245412"/>
    </source>
</evidence>
<proteinExistence type="predicted"/>
<accession>A0AB73T5P4</accession>
<feature type="region of interest" description="Disordered" evidence="1">
    <location>
        <begin position="291"/>
        <end position="330"/>
    </location>
</feature>
<dbReference type="AlphaFoldDB" id="A0AB73T5P4"/>
<feature type="chain" id="PRO_5044505262" description="DUF4412 domain-containing protein" evidence="2">
    <location>
        <begin position="23"/>
        <end position="495"/>
    </location>
</feature>
<reference evidence="3 4" key="1">
    <citation type="submission" date="2018-05" db="EMBL/GenBank/DDBJ databases">
        <authorList>
            <person name="Goeker M."/>
            <person name="Huntemann M."/>
            <person name="Clum A."/>
            <person name="Pillay M."/>
            <person name="Palaniappan K."/>
            <person name="Varghese N."/>
            <person name="Mikhailova N."/>
            <person name="Stamatis D."/>
            <person name="Reddy T."/>
            <person name="Daum C."/>
            <person name="Shapiro N."/>
            <person name="Ivanova N."/>
            <person name="Kyrpides N."/>
            <person name="Woyke T."/>
        </authorList>
    </citation>
    <scope>NUCLEOTIDE SEQUENCE [LARGE SCALE GENOMIC DNA]</scope>
    <source>
        <strain evidence="3 4">DSM 26524</strain>
    </source>
</reference>